<reference evidence="1 2" key="2">
    <citation type="journal article" date="2022" name="Mol. Biol. Evol.">
        <title>Comparative Genomics Reveals Insights into the Divergent Evolution of Astigmatic Mites and Household Pest Adaptations.</title>
        <authorList>
            <person name="Xiong Q."/>
            <person name="Wan A.T."/>
            <person name="Liu X."/>
            <person name="Fung C.S."/>
            <person name="Xiao X."/>
            <person name="Malainual N."/>
            <person name="Hou J."/>
            <person name="Wang L."/>
            <person name="Wang M."/>
            <person name="Yang K.Y."/>
            <person name="Cui Y."/>
            <person name="Leung E.L."/>
            <person name="Nong W."/>
            <person name="Shin S.K."/>
            <person name="Au S.W."/>
            <person name="Jeong K.Y."/>
            <person name="Chew F.T."/>
            <person name="Hui J.H."/>
            <person name="Leung T.F."/>
            <person name="Tungtrongchitr A."/>
            <person name="Zhong N."/>
            <person name="Liu Z."/>
            <person name="Tsui S.K."/>
        </authorList>
    </citation>
    <scope>NUCLEOTIDE SEQUENCE [LARGE SCALE GENOMIC DNA]</scope>
    <source>
        <strain evidence="1">Derp</strain>
    </source>
</reference>
<accession>A0ABQ8JAR4</accession>
<evidence type="ECO:0000313" key="1">
    <source>
        <dbReference type="EMBL" id="KAH9419478.1"/>
    </source>
</evidence>
<proteinExistence type="predicted"/>
<dbReference type="EMBL" id="NJHN03000059">
    <property type="protein sequence ID" value="KAH9419478.1"/>
    <property type="molecule type" value="Genomic_DNA"/>
</dbReference>
<protein>
    <submittedName>
        <fullName evidence="1">Uncharacterized protein</fullName>
    </submittedName>
</protein>
<organism evidence="1 2">
    <name type="scientific">Dermatophagoides pteronyssinus</name>
    <name type="common">European house dust mite</name>
    <dbReference type="NCBI Taxonomy" id="6956"/>
    <lineage>
        <taxon>Eukaryota</taxon>
        <taxon>Metazoa</taxon>
        <taxon>Ecdysozoa</taxon>
        <taxon>Arthropoda</taxon>
        <taxon>Chelicerata</taxon>
        <taxon>Arachnida</taxon>
        <taxon>Acari</taxon>
        <taxon>Acariformes</taxon>
        <taxon>Sarcoptiformes</taxon>
        <taxon>Astigmata</taxon>
        <taxon>Psoroptidia</taxon>
        <taxon>Analgoidea</taxon>
        <taxon>Pyroglyphidae</taxon>
        <taxon>Dermatophagoidinae</taxon>
        <taxon>Dermatophagoides</taxon>
    </lineage>
</organism>
<name>A0ABQ8JAR4_DERPT</name>
<keyword evidence="2" id="KW-1185">Reference proteome</keyword>
<reference evidence="1 2" key="1">
    <citation type="journal article" date="2018" name="J. Allergy Clin. Immunol.">
        <title>High-quality assembly of Dermatophagoides pteronyssinus genome and transcriptome reveals a wide range of novel allergens.</title>
        <authorList>
            <person name="Liu X.Y."/>
            <person name="Yang K.Y."/>
            <person name="Wang M.Q."/>
            <person name="Kwok J.S."/>
            <person name="Zeng X."/>
            <person name="Yang Z."/>
            <person name="Xiao X.J."/>
            <person name="Lau C.P."/>
            <person name="Li Y."/>
            <person name="Huang Z.M."/>
            <person name="Ba J.G."/>
            <person name="Yim A.K."/>
            <person name="Ouyang C.Y."/>
            <person name="Ngai S.M."/>
            <person name="Chan T.F."/>
            <person name="Leung E.L."/>
            <person name="Liu L."/>
            <person name="Liu Z.G."/>
            <person name="Tsui S.K."/>
        </authorList>
    </citation>
    <scope>NUCLEOTIDE SEQUENCE [LARGE SCALE GENOMIC DNA]</scope>
    <source>
        <strain evidence="1">Derp</strain>
    </source>
</reference>
<dbReference type="Proteomes" id="UP000887458">
    <property type="component" value="Unassembled WGS sequence"/>
</dbReference>
<evidence type="ECO:0000313" key="2">
    <source>
        <dbReference type="Proteomes" id="UP000887458"/>
    </source>
</evidence>
<comment type="caution">
    <text evidence="1">The sequence shown here is derived from an EMBL/GenBank/DDBJ whole genome shotgun (WGS) entry which is preliminary data.</text>
</comment>
<sequence length="147" mass="16136">MEQIGKKQKELSSTTMNEINDSKKSLPTPLSSAAATITSQLPSLPLSSTTHPLTPQQQQQLIMLAAQKEIQAFYFAQQQHQQELLLKTNGILDSKSNPISSSSMLINGPITNPNLQQSSMAAFMAPFVNSILAKNILNNHHQIIKIN</sequence>
<gene>
    <name evidence="1" type="ORF">DERP_010690</name>
</gene>